<dbReference type="Proteomes" id="UP000077266">
    <property type="component" value="Unassembled WGS sequence"/>
</dbReference>
<sequence length="250" mass="27603">HGLSYEPTPDTLSLYVAYEFHFINTRSVKSYLSGVCSALEPIFPSVREARASPLVRNTIAGRLKMTQTAVSRKSPLSADDIAKMIAKYGKGSHDDILFACLLAVGFNGLHRLGELVWPDTKALQSSRKCISFASLTCETDHFAYDLPGHKGNRFFEGNRVAIYSRADGADAFPVLHSYLTSRASFTTTHTQPHLFVRLDGSVPTRSWFLRYLGANFSRDIAGHSVRSGGATDLALRGVHDHIIQKAGRWT</sequence>
<evidence type="ECO:0000313" key="2">
    <source>
        <dbReference type="EMBL" id="KZV96257.1"/>
    </source>
</evidence>
<proteinExistence type="predicted"/>
<evidence type="ECO:0000313" key="3">
    <source>
        <dbReference type="Proteomes" id="UP000077266"/>
    </source>
</evidence>
<dbReference type="PANTHER" id="PTHR34605">
    <property type="entry name" value="PHAGE_INTEGRASE DOMAIN-CONTAINING PROTEIN"/>
    <property type="match status" value="1"/>
</dbReference>
<dbReference type="GO" id="GO:0015074">
    <property type="term" value="P:DNA integration"/>
    <property type="evidence" value="ECO:0007669"/>
    <property type="project" value="InterPro"/>
</dbReference>
<organism evidence="2 3">
    <name type="scientific">Exidia glandulosa HHB12029</name>
    <dbReference type="NCBI Taxonomy" id="1314781"/>
    <lineage>
        <taxon>Eukaryota</taxon>
        <taxon>Fungi</taxon>
        <taxon>Dikarya</taxon>
        <taxon>Basidiomycota</taxon>
        <taxon>Agaricomycotina</taxon>
        <taxon>Agaricomycetes</taxon>
        <taxon>Auriculariales</taxon>
        <taxon>Exidiaceae</taxon>
        <taxon>Exidia</taxon>
    </lineage>
</organism>
<gene>
    <name evidence="2" type="ORF">EXIGLDRAFT_593064</name>
</gene>
<evidence type="ECO:0008006" key="4">
    <source>
        <dbReference type="Google" id="ProtNLM"/>
    </source>
</evidence>
<keyword evidence="3" id="KW-1185">Reference proteome</keyword>
<dbReference type="PANTHER" id="PTHR34605:SF3">
    <property type="entry name" value="P CELL-TYPE AGGLUTINATION PROTEIN MAP4-LIKE-RELATED"/>
    <property type="match status" value="1"/>
</dbReference>
<keyword evidence="1" id="KW-0233">DNA recombination</keyword>
<feature type="non-terminal residue" evidence="2">
    <location>
        <position position="250"/>
    </location>
</feature>
<name>A0A165KFI5_EXIGL</name>
<feature type="non-terminal residue" evidence="2">
    <location>
        <position position="1"/>
    </location>
</feature>
<dbReference type="GO" id="GO:0003677">
    <property type="term" value="F:DNA binding"/>
    <property type="evidence" value="ECO:0007669"/>
    <property type="project" value="InterPro"/>
</dbReference>
<dbReference type="SUPFAM" id="SSF56349">
    <property type="entry name" value="DNA breaking-rejoining enzymes"/>
    <property type="match status" value="1"/>
</dbReference>
<dbReference type="Gene3D" id="1.10.443.10">
    <property type="entry name" value="Intergrase catalytic core"/>
    <property type="match status" value="1"/>
</dbReference>
<reference evidence="2 3" key="1">
    <citation type="journal article" date="2016" name="Mol. Biol. Evol.">
        <title>Comparative Genomics of Early-Diverging Mushroom-Forming Fungi Provides Insights into the Origins of Lignocellulose Decay Capabilities.</title>
        <authorList>
            <person name="Nagy L.G."/>
            <person name="Riley R."/>
            <person name="Tritt A."/>
            <person name="Adam C."/>
            <person name="Daum C."/>
            <person name="Floudas D."/>
            <person name="Sun H."/>
            <person name="Yadav J.S."/>
            <person name="Pangilinan J."/>
            <person name="Larsson K.H."/>
            <person name="Matsuura K."/>
            <person name="Barry K."/>
            <person name="Labutti K."/>
            <person name="Kuo R."/>
            <person name="Ohm R.A."/>
            <person name="Bhattacharya S.S."/>
            <person name="Shirouzu T."/>
            <person name="Yoshinaga Y."/>
            <person name="Martin F.M."/>
            <person name="Grigoriev I.V."/>
            <person name="Hibbett D.S."/>
        </authorList>
    </citation>
    <scope>NUCLEOTIDE SEQUENCE [LARGE SCALE GENOMIC DNA]</scope>
    <source>
        <strain evidence="2 3">HHB12029</strain>
    </source>
</reference>
<dbReference type="STRING" id="1314781.A0A165KFI5"/>
<dbReference type="InterPro" id="IPR052925">
    <property type="entry name" value="Phage_Integrase-like_Recomb"/>
</dbReference>
<dbReference type="InterPro" id="IPR013762">
    <property type="entry name" value="Integrase-like_cat_sf"/>
</dbReference>
<dbReference type="EMBL" id="KV425945">
    <property type="protein sequence ID" value="KZV96257.1"/>
    <property type="molecule type" value="Genomic_DNA"/>
</dbReference>
<evidence type="ECO:0000256" key="1">
    <source>
        <dbReference type="ARBA" id="ARBA00023172"/>
    </source>
</evidence>
<dbReference type="AlphaFoldDB" id="A0A165KFI5"/>
<dbReference type="GO" id="GO:0006310">
    <property type="term" value="P:DNA recombination"/>
    <property type="evidence" value="ECO:0007669"/>
    <property type="project" value="UniProtKB-KW"/>
</dbReference>
<dbReference type="InterPro" id="IPR011010">
    <property type="entry name" value="DNA_brk_join_enz"/>
</dbReference>
<dbReference type="InParanoid" id="A0A165KFI5"/>
<dbReference type="OrthoDB" id="5598396at2759"/>
<accession>A0A165KFI5</accession>
<protein>
    <recommendedName>
        <fullName evidence="4">Tyr recombinase domain-containing protein</fullName>
    </recommendedName>
</protein>